<protein>
    <submittedName>
        <fullName evidence="3">Uncharacterized protein</fullName>
    </submittedName>
</protein>
<keyword evidence="4" id="KW-1185">Reference proteome</keyword>
<dbReference type="Pfam" id="PF17619">
    <property type="entry name" value="SCVP"/>
    <property type="match status" value="1"/>
</dbReference>
<dbReference type="AlphaFoldDB" id="A0A368GZZ8"/>
<dbReference type="EMBL" id="JOJR01000044">
    <property type="protein sequence ID" value="RCN48605.1"/>
    <property type="molecule type" value="Genomic_DNA"/>
</dbReference>
<dbReference type="OrthoDB" id="10615804at2759"/>
<comment type="caution">
    <text evidence="3">The sequence shown here is derived from an EMBL/GenBank/DDBJ whole genome shotgun (WGS) entry which is preliminary data.</text>
</comment>
<dbReference type="PROSITE" id="PS51257">
    <property type="entry name" value="PROKAR_LIPOPROTEIN"/>
    <property type="match status" value="1"/>
</dbReference>
<feature type="region of interest" description="Disordered" evidence="1">
    <location>
        <begin position="26"/>
        <end position="89"/>
    </location>
</feature>
<sequence length="201" mass="22062">MKPFLLLIFLAFINSGQACQSKVEAPVEVESTPDPKADQDSKSNITSTSEQTVPLTTSSSAGGSKEHTSPSLHETPPSIPSPKPKSTLPPRIVSVKTKRAAEIAKMTVVTYVNHARLDVNYQELFQSSIERFAETIGYNKDDFALENIKDEDGKITISYNVHGVACEKLNDLAQKFMDHHTMDEIISISTSCGDMTENETN</sequence>
<evidence type="ECO:0000313" key="4">
    <source>
        <dbReference type="Proteomes" id="UP000252519"/>
    </source>
</evidence>
<name>A0A368GZZ8_ANCCA</name>
<accession>A0A368GZZ8</accession>
<dbReference type="InterPro" id="IPR035126">
    <property type="entry name" value="SCVP"/>
</dbReference>
<evidence type="ECO:0000256" key="2">
    <source>
        <dbReference type="SAM" id="SignalP"/>
    </source>
</evidence>
<evidence type="ECO:0000256" key="1">
    <source>
        <dbReference type="SAM" id="MobiDB-lite"/>
    </source>
</evidence>
<feature type="chain" id="PRO_5016603441" evidence="2">
    <location>
        <begin position="19"/>
        <end position="201"/>
    </location>
</feature>
<dbReference type="Proteomes" id="UP000252519">
    <property type="component" value="Unassembled WGS sequence"/>
</dbReference>
<keyword evidence="2" id="KW-0732">Signal</keyword>
<feature type="signal peptide" evidence="2">
    <location>
        <begin position="1"/>
        <end position="18"/>
    </location>
</feature>
<evidence type="ECO:0000313" key="3">
    <source>
        <dbReference type="EMBL" id="RCN48605.1"/>
    </source>
</evidence>
<reference evidence="3 4" key="1">
    <citation type="submission" date="2014-10" db="EMBL/GenBank/DDBJ databases">
        <title>Draft genome of the hookworm Ancylostoma caninum.</title>
        <authorList>
            <person name="Mitreva M."/>
        </authorList>
    </citation>
    <scope>NUCLEOTIDE SEQUENCE [LARGE SCALE GENOMIC DNA]</scope>
    <source>
        <strain evidence="3 4">Baltimore</strain>
    </source>
</reference>
<proteinExistence type="predicted"/>
<gene>
    <name evidence="3" type="ORF">ANCCAN_05243</name>
</gene>
<organism evidence="3 4">
    <name type="scientific">Ancylostoma caninum</name>
    <name type="common">Dog hookworm</name>
    <dbReference type="NCBI Taxonomy" id="29170"/>
    <lineage>
        <taxon>Eukaryota</taxon>
        <taxon>Metazoa</taxon>
        <taxon>Ecdysozoa</taxon>
        <taxon>Nematoda</taxon>
        <taxon>Chromadorea</taxon>
        <taxon>Rhabditida</taxon>
        <taxon>Rhabditina</taxon>
        <taxon>Rhabditomorpha</taxon>
        <taxon>Strongyloidea</taxon>
        <taxon>Ancylostomatidae</taxon>
        <taxon>Ancylostomatinae</taxon>
        <taxon>Ancylostoma</taxon>
    </lineage>
</organism>
<feature type="compositionally biased region" description="Polar residues" evidence="1">
    <location>
        <begin position="42"/>
        <end position="62"/>
    </location>
</feature>